<protein>
    <recommendedName>
        <fullName evidence="3">Rad50/SbcC-type AAA domain-containing protein</fullName>
    </recommendedName>
</protein>
<gene>
    <name evidence="1" type="ORF">B5P45_12295</name>
</gene>
<sequence length="618" mass="68461">MAETHPFIRLEHLTYIGSNVPTVGIDFNDDLTILLGGSNTGKSYTVATLNFMFGGETPDTPTEGDDYESALLGMSFDDGTGVTLRRALRGGDIEVFDGLAPDGDLDGRSGRVLAAAHGKGGKKKDGSISEFLLAKLGIGNVKIASTQAAKLDTFSMRFFMPYVLIDEDRMLSGKTPTEIHSKSTDPLNKNTFRFLLTGKDDSAMAKVPDKKTLDAGKSGKLQLLDEMISDLDGQLGSHDMPEVIEQRDRLQSHLENIGEELSHVQEQLDERSQLRRDALDTQANVDAHVAHLLAMQQRFLDLKRTYETDIRRLEAIEEGGFLFQRFENAPCPMCGALPGHQHKPHPLSDVDRQITATRAEITKIRRDMSELDVTLASVLAEIEGLEGRSKNLGAEAQSHFEEIKRLRPAEANMRNGYKGDISRLEEIEQIIAVAVRRDELATRKTAIASIKYGQQKAEGLTIGIDGPTGHRFAQVVQKVLTAWEYPGLEAVTWNDGKYDIAINGKLRGRNGKGVKALLRTAFSVAFVIYCKDEELPHPGFLVLDSPLLTYREEIDNDPLTEEEKVIKATPLDIRFYEHLASISSFCQIYVVENKTPPANLRGQTIVFAKPDRRGLFPV</sequence>
<comment type="caution">
    <text evidence="1">The sequence shown here is derived from an EMBL/GenBank/DDBJ whole genome shotgun (WGS) entry which is preliminary data.</text>
</comment>
<dbReference type="KEGG" id="pht:BLM14_26140"/>
<evidence type="ECO:0000313" key="1">
    <source>
        <dbReference type="EMBL" id="PIO44634.1"/>
    </source>
</evidence>
<reference evidence="1 2" key="1">
    <citation type="journal article" date="2017" name="Int J Environ Stud">
        <title>Does the Miocene-Pliocene relict legume Oxytropis triphylla form nitrogen-fixing nodules with a combination of bacterial strains?</title>
        <authorList>
            <person name="Safronova V."/>
            <person name="Belimov A."/>
            <person name="Sazanova A."/>
            <person name="Kuznetsova I."/>
            <person name="Popova J."/>
            <person name="Andronov E."/>
            <person name="Verkhozina A."/>
            <person name="Tikhonovich I."/>
        </authorList>
    </citation>
    <scope>NUCLEOTIDE SEQUENCE [LARGE SCALE GENOMIC DNA]</scope>
    <source>
        <strain evidence="1 2">Tri-38</strain>
    </source>
</reference>
<name>A0A2N9VYR6_9HYPH</name>
<dbReference type="RefSeq" id="WP_100003100.1">
    <property type="nucleotide sequence ID" value="NZ_CP017943.1"/>
</dbReference>
<evidence type="ECO:0008006" key="3">
    <source>
        <dbReference type="Google" id="ProtNLM"/>
    </source>
</evidence>
<dbReference type="OrthoDB" id="975794at2"/>
<evidence type="ECO:0000313" key="2">
    <source>
        <dbReference type="Proteomes" id="UP000232163"/>
    </source>
</evidence>
<dbReference type="EMBL" id="MZMT01000028">
    <property type="protein sequence ID" value="PIO44634.1"/>
    <property type="molecule type" value="Genomic_DNA"/>
</dbReference>
<organism evidence="1 2">
    <name type="scientific">Phyllobacterium zundukense</name>
    <dbReference type="NCBI Taxonomy" id="1867719"/>
    <lineage>
        <taxon>Bacteria</taxon>
        <taxon>Pseudomonadati</taxon>
        <taxon>Pseudomonadota</taxon>
        <taxon>Alphaproteobacteria</taxon>
        <taxon>Hyphomicrobiales</taxon>
        <taxon>Phyllobacteriaceae</taxon>
        <taxon>Phyllobacterium</taxon>
    </lineage>
</organism>
<proteinExistence type="predicted"/>
<keyword evidence="2" id="KW-1185">Reference proteome</keyword>
<accession>A0A2N9VYR6</accession>
<dbReference type="AlphaFoldDB" id="A0A2N9VYR6"/>
<dbReference type="Proteomes" id="UP000232163">
    <property type="component" value="Unassembled WGS sequence"/>
</dbReference>
<dbReference type="Gene3D" id="3.40.50.300">
    <property type="entry name" value="P-loop containing nucleotide triphosphate hydrolases"/>
    <property type="match status" value="1"/>
</dbReference>
<dbReference type="InterPro" id="IPR027417">
    <property type="entry name" value="P-loop_NTPase"/>
</dbReference>